<feature type="transmembrane region" description="Helical" evidence="1">
    <location>
        <begin position="117"/>
        <end position="138"/>
    </location>
</feature>
<dbReference type="GeneID" id="111137866"/>
<dbReference type="KEGG" id="cvn:111137866"/>
<dbReference type="OrthoDB" id="6213687at2759"/>
<keyword evidence="3" id="KW-1185">Reference proteome</keyword>
<evidence type="ECO:0000313" key="3">
    <source>
        <dbReference type="Proteomes" id="UP000694844"/>
    </source>
</evidence>
<protein>
    <submittedName>
        <fullName evidence="4">Uncharacterized protein LOC111137866</fullName>
    </submittedName>
</protein>
<reference evidence="4" key="1">
    <citation type="submission" date="2025-08" db="UniProtKB">
        <authorList>
            <consortium name="RefSeq"/>
        </authorList>
    </citation>
    <scope>IDENTIFICATION</scope>
    <source>
        <tissue evidence="4">Whole sample</tissue>
    </source>
</reference>
<dbReference type="AlphaFoldDB" id="A0A8B8F0H3"/>
<organism evidence="3 4">
    <name type="scientific">Crassostrea virginica</name>
    <name type="common">Eastern oyster</name>
    <dbReference type="NCBI Taxonomy" id="6565"/>
    <lineage>
        <taxon>Eukaryota</taxon>
        <taxon>Metazoa</taxon>
        <taxon>Spiralia</taxon>
        <taxon>Lophotrochozoa</taxon>
        <taxon>Mollusca</taxon>
        <taxon>Bivalvia</taxon>
        <taxon>Autobranchia</taxon>
        <taxon>Pteriomorphia</taxon>
        <taxon>Ostreida</taxon>
        <taxon>Ostreoidea</taxon>
        <taxon>Ostreidae</taxon>
        <taxon>Crassostrea</taxon>
    </lineage>
</organism>
<feature type="signal peptide" evidence="2">
    <location>
        <begin position="1"/>
        <end position="29"/>
    </location>
</feature>
<name>A0A8B8F0H3_CRAVI</name>
<accession>A0A8B8F0H3</accession>
<dbReference type="RefSeq" id="XP_022345268.1">
    <property type="nucleotide sequence ID" value="XM_022489560.1"/>
</dbReference>
<keyword evidence="1" id="KW-0472">Membrane</keyword>
<evidence type="ECO:0000313" key="4">
    <source>
        <dbReference type="RefSeq" id="XP_022345268.1"/>
    </source>
</evidence>
<proteinExistence type="predicted"/>
<keyword evidence="2" id="KW-0732">Signal</keyword>
<feature type="chain" id="PRO_5034162278" evidence="2">
    <location>
        <begin position="30"/>
        <end position="267"/>
    </location>
</feature>
<keyword evidence="1" id="KW-0812">Transmembrane</keyword>
<gene>
    <name evidence="4" type="primary">LOC111137866</name>
</gene>
<sequence>MIDPASKHMEGNLCLFLCTLFIQTRGIIGSGPRCERENNRLGCCTNYQLTDGSCIPCIGTFGDNCSGGPCKTGYYGFGCLSKCNCSEQQCDKIKGCTKPSEGDTAGSGTETGFPCQLLVSILGGFVIVLAVSLVAIVYKTLRKKRSYRIYQEECITTGNESVGYASADYNTYLECYPTSHTETSEGGLKHNQLEESKTCETGSEHYLQVNQKHPASTDVWKSIKETVEKNRERNSIIQLLSRGSAPTNTSQRYSYVSVVKEQAFSSN</sequence>
<evidence type="ECO:0000256" key="2">
    <source>
        <dbReference type="SAM" id="SignalP"/>
    </source>
</evidence>
<evidence type="ECO:0000256" key="1">
    <source>
        <dbReference type="SAM" id="Phobius"/>
    </source>
</evidence>
<dbReference type="Proteomes" id="UP000694844">
    <property type="component" value="Chromosome 5"/>
</dbReference>
<keyword evidence="1" id="KW-1133">Transmembrane helix</keyword>